<accession>A0A918K276</accession>
<dbReference type="RefSeq" id="WP_189607149.1">
    <property type="nucleotide sequence ID" value="NZ_BMXR01000002.1"/>
</dbReference>
<feature type="domain" description="WYL" evidence="2">
    <location>
        <begin position="141"/>
        <end position="204"/>
    </location>
</feature>
<feature type="domain" description="Helix-turn-helix type 11" evidence="1">
    <location>
        <begin position="5"/>
        <end position="60"/>
    </location>
</feature>
<dbReference type="InterPro" id="IPR028349">
    <property type="entry name" value="PafC-like"/>
</dbReference>
<dbReference type="EMBL" id="BMXR01000002">
    <property type="protein sequence ID" value="GGX43217.1"/>
    <property type="molecule type" value="Genomic_DNA"/>
</dbReference>
<dbReference type="Pfam" id="PF13280">
    <property type="entry name" value="WYL"/>
    <property type="match status" value="1"/>
</dbReference>
<dbReference type="Proteomes" id="UP000626148">
    <property type="component" value="Unassembled WGS sequence"/>
</dbReference>
<evidence type="ECO:0000313" key="5">
    <source>
        <dbReference type="Proteomes" id="UP000626148"/>
    </source>
</evidence>
<dbReference type="InterPro" id="IPR057727">
    <property type="entry name" value="WCX_dom"/>
</dbReference>
<dbReference type="PANTHER" id="PTHR34580:SF1">
    <property type="entry name" value="PROTEIN PAFC"/>
    <property type="match status" value="1"/>
</dbReference>
<proteinExistence type="predicted"/>
<dbReference type="PIRSF" id="PIRSF016838">
    <property type="entry name" value="PafC"/>
    <property type="match status" value="1"/>
</dbReference>
<sequence length="321" mass="36849">MRAGRLLKLLMTLQTRDKVTARELADVCETSVRTLYRDIEALSEMGVPVYSERGSDGGYRLLDGYRTRLNGLSAKEAEALFLAGIPGPAKDLGLYPTLADAQLKLHTALPEKLRQGADRLQSRFLLDAPNWFSEQEKADGLPDLMTAVLEQRRIRMNYRSWTGERERVTEPLGVVLKSGAWYMVARCESDLRTYRVTRIRSLTVLEETFERPDHFQLAEYWQASQRELEEKQYPVLAELRLSEIGMKILSYVSSTYAMERAEVEPPDDDGWRRVTIPVVRQSIACHELLRFGPEVEVLGPPELREDMIRKIERMSGYYRSG</sequence>
<dbReference type="PANTHER" id="PTHR34580">
    <property type="match status" value="1"/>
</dbReference>
<dbReference type="InterPro" id="IPR036390">
    <property type="entry name" value="WH_DNA-bd_sf"/>
</dbReference>
<dbReference type="InterPro" id="IPR051534">
    <property type="entry name" value="CBASS_pafABC_assoc_protein"/>
</dbReference>
<evidence type="ECO:0000259" key="2">
    <source>
        <dbReference type="Pfam" id="PF13280"/>
    </source>
</evidence>
<dbReference type="InterPro" id="IPR013196">
    <property type="entry name" value="HTH_11"/>
</dbReference>
<dbReference type="InterPro" id="IPR036388">
    <property type="entry name" value="WH-like_DNA-bd_sf"/>
</dbReference>
<comment type="caution">
    <text evidence="4">The sequence shown here is derived from an EMBL/GenBank/DDBJ whole genome shotgun (WGS) entry which is preliminary data.</text>
</comment>
<dbReference type="InterPro" id="IPR026881">
    <property type="entry name" value="WYL_dom"/>
</dbReference>
<gene>
    <name evidence="4" type="ORF">GCM10007392_07400</name>
</gene>
<protein>
    <submittedName>
        <fullName evidence="4">Transcriptional regulator</fullName>
    </submittedName>
</protein>
<evidence type="ECO:0000259" key="3">
    <source>
        <dbReference type="Pfam" id="PF25583"/>
    </source>
</evidence>
<organism evidence="4 5">
    <name type="scientific">Saccharospirillum salsuginis</name>
    <dbReference type="NCBI Taxonomy" id="418750"/>
    <lineage>
        <taxon>Bacteria</taxon>
        <taxon>Pseudomonadati</taxon>
        <taxon>Pseudomonadota</taxon>
        <taxon>Gammaproteobacteria</taxon>
        <taxon>Oceanospirillales</taxon>
        <taxon>Saccharospirillaceae</taxon>
        <taxon>Saccharospirillum</taxon>
    </lineage>
</organism>
<name>A0A918K276_9GAMM</name>
<dbReference type="Gene3D" id="1.10.10.10">
    <property type="entry name" value="Winged helix-like DNA-binding domain superfamily/Winged helix DNA-binding domain"/>
    <property type="match status" value="1"/>
</dbReference>
<dbReference type="AlphaFoldDB" id="A0A918K276"/>
<evidence type="ECO:0000259" key="1">
    <source>
        <dbReference type="Pfam" id="PF08279"/>
    </source>
</evidence>
<keyword evidence="5" id="KW-1185">Reference proteome</keyword>
<feature type="domain" description="WCX" evidence="3">
    <location>
        <begin position="237"/>
        <end position="314"/>
    </location>
</feature>
<dbReference type="Pfam" id="PF08279">
    <property type="entry name" value="HTH_11"/>
    <property type="match status" value="1"/>
</dbReference>
<dbReference type="PROSITE" id="PS52050">
    <property type="entry name" value="WYL"/>
    <property type="match status" value="1"/>
</dbReference>
<dbReference type="Pfam" id="PF25583">
    <property type="entry name" value="WCX"/>
    <property type="match status" value="1"/>
</dbReference>
<dbReference type="SUPFAM" id="SSF46785">
    <property type="entry name" value="Winged helix' DNA-binding domain"/>
    <property type="match status" value="1"/>
</dbReference>
<reference evidence="4" key="1">
    <citation type="journal article" date="2014" name="Int. J. Syst. Evol. Microbiol.">
        <title>Complete genome sequence of Corynebacterium casei LMG S-19264T (=DSM 44701T), isolated from a smear-ripened cheese.</title>
        <authorList>
            <consortium name="US DOE Joint Genome Institute (JGI-PGF)"/>
            <person name="Walter F."/>
            <person name="Albersmeier A."/>
            <person name="Kalinowski J."/>
            <person name="Ruckert C."/>
        </authorList>
    </citation>
    <scope>NUCLEOTIDE SEQUENCE</scope>
    <source>
        <strain evidence="4">KCTC 22169</strain>
    </source>
</reference>
<reference evidence="4" key="2">
    <citation type="submission" date="2020-09" db="EMBL/GenBank/DDBJ databases">
        <authorList>
            <person name="Sun Q."/>
            <person name="Kim S."/>
        </authorList>
    </citation>
    <scope>NUCLEOTIDE SEQUENCE</scope>
    <source>
        <strain evidence="4">KCTC 22169</strain>
    </source>
</reference>
<evidence type="ECO:0000313" key="4">
    <source>
        <dbReference type="EMBL" id="GGX43217.1"/>
    </source>
</evidence>